<sequence>MGAAMRRRVSRRSHIGWSGMHDVETMLRRIGFDRAQRGRDQARRQPSRWTRRLAAVVLAAWLLPASAQSIRVVTEEYPPYNFTKDGVVSGVSTAVVRAVLAEAGLDAQIQLMPWARAYELALHTENVLIYSIARSPAREDLFKWVAQVAPSAWFLYSYRGRDVPLKTLEDAKRYRIATVYQDVGEQFLLGNGFDREHSIQSSNRYAYNYEKLKQGRVDLWIVNGVVADYLVREAGDDPDTQLKAELKLDEIASNGLYMAFSLATPDAVVERCRQAFERLRRTGRLPGQKPGSS</sequence>
<dbReference type="OrthoDB" id="8594082at2"/>
<evidence type="ECO:0000313" key="3">
    <source>
        <dbReference type="Proteomes" id="UP000319502"/>
    </source>
</evidence>
<evidence type="ECO:0000313" key="2">
    <source>
        <dbReference type="EMBL" id="TVO58800.1"/>
    </source>
</evidence>
<dbReference type="EMBL" id="VMNK01000003">
    <property type="protein sequence ID" value="TVO58800.1"/>
    <property type="molecule type" value="Genomic_DNA"/>
</dbReference>
<protein>
    <submittedName>
        <fullName evidence="2">Transporter substrate-binding domain-containing protein</fullName>
    </submittedName>
</protein>
<dbReference type="PANTHER" id="PTHR38834">
    <property type="entry name" value="PERIPLASMIC SUBSTRATE BINDING PROTEIN FAMILY 3"/>
    <property type="match status" value="1"/>
</dbReference>
<evidence type="ECO:0000259" key="1">
    <source>
        <dbReference type="Pfam" id="PF00497"/>
    </source>
</evidence>
<accession>A0A557R0X2</accession>
<dbReference type="Pfam" id="PF00497">
    <property type="entry name" value="SBP_bac_3"/>
    <property type="match status" value="1"/>
</dbReference>
<reference evidence="2 3" key="1">
    <citation type="submission" date="2019-07" db="EMBL/GenBank/DDBJ databases">
        <title>The pathways for chlorine oxyanion respiration interact through the shared metabolite chlorate.</title>
        <authorList>
            <person name="Barnum T.P."/>
            <person name="Cheng Y."/>
            <person name="Hill K.A."/>
            <person name="Lucas L.N."/>
            <person name="Carlson H.K."/>
            <person name="Coates J.D."/>
        </authorList>
    </citation>
    <scope>NUCLEOTIDE SEQUENCE [LARGE SCALE GENOMIC DNA]</scope>
    <source>
        <strain evidence="2 3">SFB-3</strain>
    </source>
</reference>
<dbReference type="Proteomes" id="UP000319502">
    <property type="component" value="Unassembled WGS sequence"/>
</dbReference>
<organism evidence="2 3">
    <name type="scientific">Denitromonas halophila</name>
    <dbReference type="NCBI Taxonomy" id="1629404"/>
    <lineage>
        <taxon>Bacteria</taxon>
        <taxon>Pseudomonadati</taxon>
        <taxon>Pseudomonadota</taxon>
        <taxon>Betaproteobacteria</taxon>
        <taxon>Rhodocyclales</taxon>
        <taxon>Zoogloeaceae</taxon>
        <taxon>Denitromonas</taxon>
    </lineage>
</organism>
<proteinExistence type="predicted"/>
<feature type="domain" description="Solute-binding protein family 3/N-terminal" evidence="1">
    <location>
        <begin position="71"/>
        <end position="144"/>
    </location>
</feature>
<dbReference type="InterPro" id="IPR001638">
    <property type="entry name" value="Solute-binding_3/MltF_N"/>
</dbReference>
<dbReference type="PANTHER" id="PTHR38834:SF3">
    <property type="entry name" value="SOLUTE-BINDING PROTEIN FAMILY 3_N-TERMINAL DOMAIN-CONTAINING PROTEIN"/>
    <property type="match status" value="1"/>
</dbReference>
<comment type="caution">
    <text evidence="2">The sequence shown here is derived from an EMBL/GenBank/DDBJ whole genome shotgun (WGS) entry which is preliminary data.</text>
</comment>
<dbReference type="Gene3D" id="3.40.190.10">
    <property type="entry name" value="Periplasmic binding protein-like II"/>
    <property type="match status" value="2"/>
</dbReference>
<dbReference type="AlphaFoldDB" id="A0A557R0X2"/>
<name>A0A557R0X2_9RHOO</name>
<keyword evidence="3" id="KW-1185">Reference proteome</keyword>
<dbReference type="SUPFAM" id="SSF53850">
    <property type="entry name" value="Periplasmic binding protein-like II"/>
    <property type="match status" value="1"/>
</dbReference>
<gene>
    <name evidence="2" type="ORF">FHP91_03815</name>
</gene>